<dbReference type="Proteomes" id="UP000694568">
    <property type="component" value="Unplaced"/>
</dbReference>
<sequence length="214" mass="23923">MKAEERAKRKSAVQLPTGCLCRFCHQPLKQGPDSPHIHDSFPGVPGKYIYCPSRVFSLYKAQGMGKEMTWGEFKLSDLYEHSLAYLQCDEGQVISVYGADYGRCDQSTCTYKRPASEIQKTDCSRPASTVSDRYSCLCQLVLHVESCQNHGIFNFITAVQLQCTFKPVFTYMSPCLHSCDGKNSCIIKASNSVFGDPVPGTFKYLEVAYVCVCK</sequence>
<proteinExistence type="predicted"/>
<dbReference type="AlphaFoldDB" id="A0A8C9X7F1"/>
<dbReference type="GO" id="GO:0030246">
    <property type="term" value="F:carbohydrate binding"/>
    <property type="evidence" value="ECO:0007669"/>
    <property type="project" value="UniProtKB-KW"/>
</dbReference>
<evidence type="ECO:0000313" key="5">
    <source>
        <dbReference type="Proteomes" id="UP000694568"/>
    </source>
</evidence>
<dbReference type="GeneTree" id="ENSGT00990000203979"/>
<evidence type="ECO:0000259" key="3">
    <source>
        <dbReference type="PROSITE" id="PS50228"/>
    </source>
</evidence>
<dbReference type="InterPro" id="IPR000922">
    <property type="entry name" value="Lectin_gal-bd_dom"/>
</dbReference>
<organism evidence="4 5">
    <name type="scientific">Sander lucioperca</name>
    <name type="common">Pike-perch</name>
    <name type="synonym">Perca lucioperca</name>
    <dbReference type="NCBI Taxonomy" id="283035"/>
    <lineage>
        <taxon>Eukaryota</taxon>
        <taxon>Metazoa</taxon>
        <taxon>Chordata</taxon>
        <taxon>Craniata</taxon>
        <taxon>Vertebrata</taxon>
        <taxon>Euteleostomi</taxon>
        <taxon>Actinopterygii</taxon>
        <taxon>Neopterygii</taxon>
        <taxon>Teleostei</taxon>
        <taxon>Neoteleostei</taxon>
        <taxon>Acanthomorphata</taxon>
        <taxon>Eupercaria</taxon>
        <taxon>Perciformes</taxon>
        <taxon>Percoidei</taxon>
        <taxon>Percidae</taxon>
        <taxon>Luciopercinae</taxon>
        <taxon>Sander</taxon>
    </lineage>
</organism>
<dbReference type="Pfam" id="PF02140">
    <property type="entry name" value="SUEL_Lectin"/>
    <property type="match status" value="1"/>
</dbReference>
<keyword evidence="5" id="KW-1185">Reference proteome</keyword>
<accession>A0A8C9X7F1</accession>
<evidence type="ECO:0000256" key="1">
    <source>
        <dbReference type="ARBA" id="ARBA00022734"/>
    </source>
</evidence>
<evidence type="ECO:0000256" key="2">
    <source>
        <dbReference type="ARBA" id="ARBA00022737"/>
    </source>
</evidence>
<reference evidence="4" key="2">
    <citation type="submission" date="2025-09" db="UniProtKB">
        <authorList>
            <consortium name="Ensembl"/>
        </authorList>
    </citation>
    <scope>IDENTIFICATION</scope>
</reference>
<reference evidence="4" key="1">
    <citation type="submission" date="2025-08" db="UniProtKB">
        <authorList>
            <consortium name="Ensembl"/>
        </authorList>
    </citation>
    <scope>IDENTIFICATION</scope>
</reference>
<feature type="domain" description="SUEL-type lectin" evidence="3">
    <location>
        <begin position="78"/>
        <end position="212"/>
    </location>
</feature>
<keyword evidence="2" id="KW-0677">Repeat</keyword>
<dbReference type="PROSITE" id="PS50228">
    <property type="entry name" value="SUEL_LECTIN"/>
    <property type="match status" value="1"/>
</dbReference>
<name>A0A8C9X7F1_SANLU</name>
<dbReference type="Ensembl" id="ENSSLUT00000006114.1">
    <property type="protein sequence ID" value="ENSSLUP00000005959.1"/>
    <property type="gene ID" value="ENSSLUG00000002635.1"/>
</dbReference>
<dbReference type="PANTHER" id="PTHR46780">
    <property type="entry name" value="PROTEIN EVA-1"/>
    <property type="match status" value="1"/>
</dbReference>
<keyword evidence="1" id="KW-0430">Lectin</keyword>
<protein>
    <recommendedName>
        <fullName evidence="3">SUEL-type lectin domain-containing protein</fullName>
    </recommendedName>
</protein>
<dbReference type="Gene3D" id="2.60.120.740">
    <property type="match status" value="1"/>
</dbReference>
<dbReference type="InterPro" id="IPR043159">
    <property type="entry name" value="Lectin_gal-bd_sf"/>
</dbReference>
<evidence type="ECO:0000313" key="4">
    <source>
        <dbReference type="Ensembl" id="ENSSLUP00000005959.1"/>
    </source>
</evidence>